<evidence type="ECO:0000313" key="1">
    <source>
        <dbReference type="EMBL" id="EXB66618.1"/>
    </source>
</evidence>
<sequence length="64" mass="7275">MKIAMAIRIATWEMVSLTPARDDQRCTMASTRIGARLFARIDWVGCCENQSLPLSFSDSDFDFQ</sequence>
<dbReference type="EMBL" id="KE344550">
    <property type="protein sequence ID" value="EXB66618.1"/>
    <property type="molecule type" value="Genomic_DNA"/>
</dbReference>
<proteinExistence type="predicted"/>
<gene>
    <name evidence="1" type="ORF">L484_024914</name>
</gene>
<protein>
    <submittedName>
        <fullName evidence="1">Uncharacterized protein</fullName>
    </submittedName>
</protein>
<dbReference type="Proteomes" id="UP000030645">
    <property type="component" value="Unassembled WGS sequence"/>
</dbReference>
<name>W9RRS5_9ROSA</name>
<evidence type="ECO:0000313" key="2">
    <source>
        <dbReference type="Proteomes" id="UP000030645"/>
    </source>
</evidence>
<keyword evidence="2" id="KW-1185">Reference proteome</keyword>
<dbReference type="AlphaFoldDB" id="W9RRS5"/>
<organism evidence="1 2">
    <name type="scientific">Morus notabilis</name>
    <dbReference type="NCBI Taxonomy" id="981085"/>
    <lineage>
        <taxon>Eukaryota</taxon>
        <taxon>Viridiplantae</taxon>
        <taxon>Streptophyta</taxon>
        <taxon>Embryophyta</taxon>
        <taxon>Tracheophyta</taxon>
        <taxon>Spermatophyta</taxon>
        <taxon>Magnoliopsida</taxon>
        <taxon>eudicotyledons</taxon>
        <taxon>Gunneridae</taxon>
        <taxon>Pentapetalae</taxon>
        <taxon>rosids</taxon>
        <taxon>fabids</taxon>
        <taxon>Rosales</taxon>
        <taxon>Moraceae</taxon>
        <taxon>Moreae</taxon>
        <taxon>Morus</taxon>
    </lineage>
</organism>
<accession>W9RRS5</accession>
<reference evidence="2" key="1">
    <citation type="submission" date="2013-01" db="EMBL/GenBank/DDBJ databases">
        <title>Draft Genome Sequence of a Mulberry Tree, Morus notabilis C.K. Schneid.</title>
        <authorList>
            <person name="He N."/>
            <person name="Zhao S."/>
        </authorList>
    </citation>
    <scope>NUCLEOTIDE SEQUENCE</scope>
</reference>